<feature type="signal peptide" evidence="1">
    <location>
        <begin position="1"/>
        <end position="22"/>
    </location>
</feature>
<comment type="caution">
    <text evidence="2">The sequence shown here is derived from an EMBL/GenBank/DDBJ whole genome shotgun (WGS) entry which is preliminary data.</text>
</comment>
<dbReference type="Proteomes" id="UP000221020">
    <property type="component" value="Unassembled WGS sequence"/>
</dbReference>
<dbReference type="AlphaFoldDB" id="A0AA91ZRD6"/>
<evidence type="ECO:0000313" key="3">
    <source>
        <dbReference type="Proteomes" id="UP000221020"/>
    </source>
</evidence>
<dbReference type="RefSeq" id="WP_097899743.1">
    <property type="nucleotide sequence ID" value="NZ_NVOR01000109.1"/>
</dbReference>
<feature type="chain" id="PRO_5041642694" evidence="1">
    <location>
        <begin position="23"/>
        <end position="98"/>
    </location>
</feature>
<evidence type="ECO:0000313" key="2">
    <source>
        <dbReference type="EMBL" id="PED80531.1"/>
    </source>
</evidence>
<name>A0AA91ZRD6_9BACI</name>
<dbReference type="EMBL" id="NVOR01000109">
    <property type="protein sequence ID" value="PED80531.1"/>
    <property type="molecule type" value="Genomic_DNA"/>
</dbReference>
<reference evidence="2 3" key="1">
    <citation type="submission" date="2017-09" db="EMBL/GenBank/DDBJ databases">
        <title>Large-scale bioinformatics analysis of Bacillus genomes uncovers conserved roles of natural products in bacterial physiology.</title>
        <authorList>
            <consortium name="Agbiome Team Llc"/>
            <person name="Bleich R.M."/>
            <person name="Grubbs K.J."/>
            <person name="Santa Maria K.C."/>
            <person name="Allen S.E."/>
            <person name="Farag S."/>
            <person name="Shank E.A."/>
            <person name="Bowers A."/>
        </authorList>
    </citation>
    <scope>NUCLEOTIDE SEQUENCE [LARGE SCALE GENOMIC DNA]</scope>
    <source>
        <strain evidence="2 3">AFS092012</strain>
    </source>
</reference>
<keyword evidence="1" id="KW-0732">Signal</keyword>
<proteinExistence type="predicted"/>
<evidence type="ECO:0000256" key="1">
    <source>
        <dbReference type="SAM" id="SignalP"/>
    </source>
</evidence>
<accession>A0AA91ZRD6</accession>
<gene>
    <name evidence="2" type="ORF">CON65_22270</name>
</gene>
<organism evidence="2 3">
    <name type="scientific">Bacillus pseudomycoides</name>
    <dbReference type="NCBI Taxonomy" id="64104"/>
    <lineage>
        <taxon>Bacteria</taxon>
        <taxon>Bacillati</taxon>
        <taxon>Bacillota</taxon>
        <taxon>Bacilli</taxon>
        <taxon>Bacillales</taxon>
        <taxon>Bacillaceae</taxon>
        <taxon>Bacillus</taxon>
        <taxon>Bacillus cereus group</taxon>
    </lineage>
</organism>
<protein>
    <submittedName>
        <fullName evidence="2">Uncharacterized protein</fullName>
    </submittedName>
</protein>
<sequence length="98" mass="10765">MKRKLVLSIIFSGALALSIGFAKDFQSTKVVAQTNGDQYKLVTKEEQVQRESTVAEGKDVTTVITVEEQDMVENSSAQEGFVPQANGTGFYFEKSPKN</sequence>